<dbReference type="OrthoDB" id="714431at2"/>
<evidence type="ECO:0000313" key="2">
    <source>
        <dbReference type="EMBL" id="RAJ28910.1"/>
    </source>
</evidence>
<protein>
    <submittedName>
        <fullName evidence="2">Putative virion protein</fullName>
    </submittedName>
</protein>
<sequence length="231" mass="26125">MADEKKSFILYADLIHTVSLMPNDKAGMFFKTILDYVNDIEPVIEELALALAFEPVKRQIERDSAKWEKTKGVRSVSGKLGGIKSGEVRRRKREAEAYEPNASLTKQAEVNEPVNVNGTVNGIPNSKVITPVVPTASIDFEKFIDGFNAIAKRKFKVTDTVKTSLKARLKKYTRKEIVAAIANAHKDKYHIDTKFKYLTPEFILRESKLEKFINQPEETKATQGYTPQMTN</sequence>
<name>A0A327SIF8_9SPHI</name>
<dbReference type="Proteomes" id="UP000249754">
    <property type="component" value="Unassembled WGS sequence"/>
</dbReference>
<organism evidence="2 3">
    <name type="scientific">Pedobacter cryoconitis</name>
    <dbReference type="NCBI Taxonomy" id="188932"/>
    <lineage>
        <taxon>Bacteria</taxon>
        <taxon>Pseudomonadati</taxon>
        <taxon>Bacteroidota</taxon>
        <taxon>Sphingobacteriia</taxon>
        <taxon>Sphingobacteriales</taxon>
        <taxon>Sphingobacteriaceae</taxon>
        <taxon>Pedobacter</taxon>
    </lineage>
</organism>
<dbReference type="AlphaFoldDB" id="A0A327SIF8"/>
<dbReference type="EMBL" id="QLLR01000016">
    <property type="protein sequence ID" value="RAJ28910.1"/>
    <property type="molecule type" value="Genomic_DNA"/>
</dbReference>
<dbReference type="Pfam" id="PF19808">
    <property type="entry name" value="DUF6291"/>
    <property type="match status" value="1"/>
</dbReference>
<feature type="domain" description="DUF6291" evidence="1">
    <location>
        <begin position="7"/>
        <end position="83"/>
    </location>
</feature>
<gene>
    <name evidence="2" type="ORF">LY11_03184</name>
</gene>
<evidence type="ECO:0000313" key="3">
    <source>
        <dbReference type="Proteomes" id="UP000249754"/>
    </source>
</evidence>
<dbReference type="RefSeq" id="WP_111634618.1">
    <property type="nucleotide sequence ID" value="NZ_QLLR01000016.1"/>
</dbReference>
<comment type="caution">
    <text evidence="2">The sequence shown here is derived from an EMBL/GenBank/DDBJ whole genome shotgun (WGS) entry which is preliminary data.</text>
</comment>
<evidence type="ECO:0000259" key="1">
    <source>
        <dbReference type="Pfam" id="PF19808"/>
    </source>
</evidence>
<dbReference type="InterPro" id="IPR046258">
    <property type="entry name" value="DUF6291"/>
</dbReference>
<proteinExistence type="predicted"/>
<reference evidence="2 3" key="1">
    <citation type="submission" date="2018-06" db="EMBL/GenBank/DDBJ databases">
        <title>Genomic Encyclopedia of Archaeal and Bacterial Type Strains, Phase II (KMG-II): from individual species to whole genera.</title>
        <authorList>
            <person name="Goeker M."/>
        </authorList>
    </citation>
    <scope>NUCLEOTIDE SEQUENCE [LARGE SCALE GENOMIC DNA]</scope>
    <source>
        <strain evidence="2 3">DSM 14825</strain>
    </source>
</reference>
<accession>A0A327SIF8</accession>